<reference evidence="2" key="1">
    <citation type="journal article" date="2014" name="Soil Biol. Biochem.">
        <title>Structure and function of bacterial communities in ageing soils: Insights from the Mendocino ecological staircase.</title>
        <authorList>
            <person name="Uroz S."/>
            <person name="Tech J.J."/>
            <person name="Sawaya N.A."/>
            <person name="Frey-Klett P."/>
            <person name="Leveau J.H.J."/>
        </authorList>
    </citation>
    <scope>NUCLEOTIDE SEQUENCE [LARGE SCALE GENOMIC DNA]</scope>
    <source>
        <strain evidence="2">Cal35</strain>
    </source>
</reference>
<dbReference type="STRING" id="279058.LT85_2473"/>
<sequence length="43" mass="4810">MTWQNVLFVFRNLPIFTGEAFHRTASECAGIVQGNAGQQRISL</sequence>
<dbReference type="HOGENOM" id="CLU_3232128_0_0_4"/>
<keyword evidence="2" id="KW-1185">Reference proteome</keyword>
<name>A0A0A1FAR7_9BURK</name>
<dbReference type="EMBL" id="CP009962">
    <property type="protein sequence ID" value="AIY41631.1"/>
    <property type="molecule type" value="Genomic_DNA"/>
</dbReference>
<gene>
    <name evidence="1" type="ORF">LT85_2473</name>
</gene>
<evidence type="ECO:0000313" key="1">
    <source>
        <dbReference type="EMBL" id="AIY41631.1"/>
    </source>
</evidence>
<protein>
    <submittedName>
        <fullName evidence="1">Uncharacterized protein</fullName>
    </submittedName>
</protein>
<accession>A0A0A1FAR7</accession>
<dbReference type="AlphaFoldDB" id="A0A0A1FAR7"/>
<evidence type="ECO:0000313" key="2">
    <source>
        <dbReference type="Proteomes" id="UP000030302"/>
    </source>
</evidence>
<dbReference type="Proteomes" id="UP000030302">
    <property type="component" value="Chromosome"/>
</dbReference>
<dbReference type="KEGG" id="care:LT85_2473"/>
<organism evidence="1 2">
    <name type="scientific">Collimonas arenae</name>
    <dbReference type="NCBI Taxonomy" id="279058"/>
    <lineage>
        <taxon>Bacteria</taxon>
        <taxon>Pseudomonadati</taxon>
        <taxon>Pseudomonadota</taxon>
        <taxon>Betaproteobacteria</taxon>
        <taxon>Burkholderiales</taxon>
        <taxon>Oxalobacteraceae</taxon>
        <taxon>Collimonas</taxon>
    </lineage>
</organism>
<proteinExistence type="predicted"/>